<evidence type="ECO:0000313" key="1">
    <source>
        <dbReference type="EMBL" id="MBP2070760.1"/>
    </source>
</evidence>
<dbReference type="RefSeq" id="WP_209452739.1">
    <property type="nucleotide sequence ID" value="NZ_JAGGLT010000002.1"/>
</dbReference>
<proteinExistence type="predicted"/>
<keyword evidence="2" id="KW-1185">Reference proteome</keyword>
<name>A0ABS4NAW1_9THEO</name>
<dbReference type="EMBL" id="JAGGLT010000002">
    <property type="protein sequence ID" value="MBP2070760.1"/>
    <property type="molecule type" value="Genomic_DNA"/>
</dbReference>
<evidence type="ECO:0000313" key="2">
    <source>
        <dbReference type="Proteomes" id="UP001166402"/>
    </source>
</evidence>
<comment type="caution">
    <text evidence="1">The sequence shown here is derived from an EMBL/GenBank/DDBJ whole genome shotgun (WGS) entry which is preliminary data.</text>
</comment>
<gene>
    <name evidence="1" type="ORF">J2Z80_000258</name>
</gene>
<dbReference type="Proteomes" id="UP001166402">
    <property type="component" value="Unassembled WGS sequence"/>
</dbReference>
<accession>A0ABS4NAW1</accession>
<protein>
    <submittedName>
        <fullName evidence="1">Uncharacterized protein</fullName>
    </submittedName>
</protein>
<reference evidence="1" key="1">
    <citation type="submission" date="2021-03" db="EMBL/GenBank/DDBJ databases">
        <title>Genomic Encyclopedia of Type Strains, Phase IV (KMG-IV): sequencing the most valuable type-strain genomes for metagenomic binning, comparative biology and taxonomic classification.</title>
        <authorList>
            <person name="Goeker M."/>
        </authorList>
    </citation>
    <scope>NUCLEOTIDE SEQUENCE</scope>
    <source>
        <strain evidence="1">DSM 101588</strain>
    </source>
</reference>
<sequence length="85" mass="9974">MDREVDEILAAMNNAIAENNFKDSLERFEQAAYMLLSDWDSLPEDSDIKTIISEKYPFRKSFSKVCDDISEWVEHTINQIKEKQV</sequence>
<organism evidence="1 2">
    <name type="scientific">Thermoanaerobacterium butyriciformans</name>
    <dbReference type="NCBI Taxonomy" id="1702242"/>
    <lineage>
        <taxon>Bacteria</taxon>
        <taxon>Bacillati</taxon>
        <taxon>Bacillota</taxon>
        <taxon>Clostridia</taxon>
        <taxon>Thermoanaerobacterales</taxon>
        <taxon>Thermoanaerobacteraceae</taxon>
        <taxon>Thermoanaerobacterium</taxon>
    </lineage>
</organism>